<evidence type="ECO:0000256" key="3">
    <source>
        <dbReference type="ARBA" id="ARBA00014615"/>
    </source>
</evidence>
<keyword evidence="7 8" id="KW-0482">Metalloprotease</keyword>
<keyword evidence="6 8" id="KW-0378">Hydrolase</keyword>
<evidence type="ECO:0000256" key="1">
    <source>
        <dbReference type="ARBA" id="ARBA00004137"/>
    </source>
</evidence>
<evidence type="ECO:0000256" key="5">
    <source>
        <dbReference type="ARBA" id="ARBA00022723"/>
    </source>
</evidence>
<evidence type="ECO:0000313" key="10">
    <source>
        <dbReference type="Proteomes" id="UP000886653"/>
    </source>
</evidence>
<gene>
    <name evidence="9" type="ORF">CROQUDRAFT_97208</name>
</gene>
<dbReference type="Pfam" id="PF09768">
    <property type="entry name" value="Peptidase_M76"/>
    <property type="match status" value="1"/>
</dbReference>
<dbReference type="OrthoDB" id="285308at2759"/>
<comment type="subcellular location">
    <subcellularLocation>
        <location evidence="1 8">Mitochondrion inner membrane</location>
        <topology evidence="1 8">Peripheral membrane protein</topology>
        <orientation evidence="1 8">Intermembrane side</orientation>
    </subcellularLocation>
</comment>
<evidence type="ECO:0000313" key="9">
    <source>
        <dbReference type="EMBL" id="KAG0142711.1"/>
    </source>
</evidence>
<dbReference type="AlphaFoldDB" id="A0A9P6NFI0"/>
<name>A0A9P6NFI0_9BASI</name>
<protein>
    <recommendedName>
        <fullName evidence="3 8">Mitochondrial inner membrane protease ATP23</fullName>
        <ecNumber evidence="8">3.4.24.-</ecNumber>
    </recommendedName>
</protein>
<comment type="caution">
    <text evidence="9">The sequence shown here is derived from an EMBL/GenBank/DDBJ whole genome shotgun (WGS) entry which is preliminary data.</text>
</comment>
<dbReference type="EMBL" id="MU167340">
    <property type="protein sequence ID" value="KAG0142711.1"/>
    <property type="molecule type" value="Genomic_DNA"/>
</dbReference>
<dbReference type="PANTHER" id="PTHR21711:SF0">
    <property type="entry name" value="MITOCHONDRIAL INNER MEMBRANE PROTEASE ATP23 HOMOLOG"/>
    <property type="match status" value="1"/>
</dbReference>
<dbReference type="Proteomes" id="UP000886653">
    <property type="component" value="Unassembled WGS sequence"/>
</dbReference>
<evidence type="ECO:0000256" key="4">
    <source>
        <dbReference type="ARBA" id="ARBA00022670"/>
    </source>
</evidence>
<reference evidence="9" key="1">
    <citation type="submission" date="2013-11" db="EMBL/GenBank/DDBJ databases">
        <title>Genome sequence of the fusiform rust pathogen reveals effectors for host alternation and coevolution with pine.</title>
        <authorList>
            <consortium name="DOE Joint Genome Institute"/>
            <person name="Smith K."/>
            <person name="Pendleton A."/>
            <person name="Kubisiak T."/>
            <person name="Anderson C."/>
            <person name="Salamov A."/>
            <person name="Aerts A."/>
            <person name="Riley R."/>
            <person name="Clum A."/>
            <person name="Lindquist E."/>
            <person name="Ence D."/>
            <person name="Campbell M."/>
            <person name="Kronenberg Z."/>
            <person name="Feau N."/>
            <person name="Dhillon B."/>
            <person name="Hamelin R."/>
            <person name="Burleigh J."/>
            <person name="Smith J."/>
            <person name="Yandell M."/>
            <person name="Nelson C."/>
            <person name="Grigoriev I."/>
            <person name="Davis J."/>
        </authorList>
    </citation>
    <scope>NUCLEOTIDE SEQUENCE</scope>
    <source>
        <strain evidence="9">G11</strain>
    </source>
</reference>
<proteinExistence type="inferred from homology"/>
<comment type="function">
    <text evidence="8">Has a dual role in the assembly of mitochondrial ATPase.</text>
</comment>
<keyword evidence="5 8" id="KW-0479">Metal-binding</keyword>
<accession>A0A9P6NFI0</accession>
<keyword evidence="10" id="KW-1185">Reference proteome</keyword>
<sequence>MTTPTNSNTTANEEVIQVEFKDWTRRLRMLTGLGLQNDEERRAFLISRCESWRDDLIKTSPVIRFMLQHLSVIPPRIQQNSSDQKLPIPIRCEPCHPILAAGQFSPNEGGQIRLCSDRLISSQHTSDVLTHELIHAWDDRKFNLDWTNARHIACTEIRANALSGDCRWTRELDRHIWSFANQRQMCARRRASLSLSQHPIIRDQFDDDLKARQVANKVVDEVWESCWNDTRPFDEIY</sequence>
<dbReference type="GO" id="GO:0034982">
    <property type="term" value="P:mitochondrial protein processing"/>
    <property type="evidence" value="ECO:0007669"/>
    <property type="project" value="TreeGrafter"/>
</dbReference>
<dbReference type="InterPro" id="IPR019165">
    <property type="entry name" value="Peptidase_M76_ATP23"/>
</dbReference>
<keyword evidence="8" id="KW-0999">Mitochondrion inner membrane</keyword>
<organism evidence="9 10">
    <name type="scientific">Cronartium quercuum f. sp. fusiforme G11</name>
    <dbReference type="NCBI Taxonomy" id="708437"/>
    <lineage>
        <taxon>Eukaryota</taxon>
        <taxon>Fungi</taxon>
        <taxon>Dikarya</taxon>
        <taxon>Basidiomycota</taxon>
        <taxon>Pucciniomycotina</taxon>
        <taxon>Pucciniomycetes</taxon>
        <taxon>Pucciniales</taxon>
        <taxon>Coleosporiaceae</taxon>
        <taxon>Cronartium</taxon>
    </lineage>
</organism>
<dbReference type="GO" id="GO:0004222">
    <property type="term" value="F:metalloendopeptidase activity"/>
    <property type="evidence" value="ECO:0007669"/>
    <property type="project" value="InterPro"/>
</dbReference>
<keyword evidence="8" id="KW-0472">Membrane</keyword>
<evidence type="ECO:0000256" key="8">
    <source>
        <dbReference type="RuleBase" id="RU364057"/>
    </source>
</evidence>
<evidence type="ECO:0000256" key="6">
    <source>
        <dbReference type="ARBA" id="ARBA00022801"/>
    </source>
</evidence>
<evidence type="ECO:0000256" key="7">
    <source>
        <dbReference type="ARBA" id="ARBA00023049"/>
    </source>
</evidence>
<dbReference type="GO" id="GO:0033615">
    <property type="term" value="P:mitochondrial proton-transporting ATP synthase complex assembly"/>
    <property type="evidence" value="ECO:0007669"/>
    <property type="project" value="TreeGrafter"/>
</dbReference>
<keyword evidence="4 8" id="KW-0645">Protease</keyword>
<keyword evidence="8" id="KW-0496">Mitochondrion</keyword>
<dbReference type="GO" id="GO:0005743">
    <property type="term" value="C:mitochondrial inner membrane"/>
    <property type="evidence" value="ECO:0007669"/>
    <property type="project" value="UniProtKB-SubCell"/>
</dbReference>
<evidence type="ECO:0000256" key="2">
    <source>
        <dbReference type="ARBA" id="ARBA00009915"/>
    </source>
</evidence>
<dbReference type="GO" id="GO:0046872">
    <property type="term" value="F:metal ion binding"/>
    <property type="evidence" value="ECO:0007669"/>
    <property type="project" value="UniProtKB-KW"/>
</dbReference>
<dbReference type="PANTHER" id="PTHR21711">
    <property type="entry name" value="MITOCHONDRIAL INNER MEMBRANE PROTEASE"/>
    <property type="match status" value="1"/>
</dbReference>
<comment type="similarity">
    <text evidence="2 8">Belongs to the peptidase M76 family.</text>
</comment>
<dbReference type="EC" id="3.4.24.-" evidence="8"/>